<evidence type="ECO:0000313" key="2">
    <source>
        <dbReference type="Proteomes" id="UP001270362"/>
    </source>
</evidence>
<protein>
    <submittedName>
        <fullName evidence="1">Uncharacterized protein</fullName>
    </submittedName>
</protein>
<evidence type="ECO:0000313" key="1">
    <source>
        <dbReference type="EMBL" id="KAK3687422.1"/>
    </source>
</evidence>
<name>A0AAE1CBH0_9PEZI</name>
<dbReference type="EMBL" id="JAULSO010000002">
    <property type="protein sequence ID" value="KAK3687422.1"/>
    <property type="molecule type" value="Genomic_DNA"/>
</dbReference>
<accession>A0AAE1CBH0</accession>
<dbReference type="AlphaFoldDB" id="A0AAE1CBH0"/>
<sequence>MFGAWRIRRMAAVVTAVGRGPLLVCCSQHAMEVCLLEATRSPAARATGSWILDRISSLEPRVSTLTHESACSVTDSSVNGEAEPAMLCNKCRNLAGFPGGKGEVEIELKFPAAETRR</sequence>
<dbReference type="Proteomes" id="UP001270362">
    <property type="component" value="Unassembled WGS sequence"/>
</dbReference>
<comment type="caution">
    <text evidence="1">The sequence shown here is derived from an EMBL/GenBank/DDBJ whole genome shotgun (WGS) entry which is preliminary data.</text>
</comment>
<reference evidence="1" key="1">
    <citation type="journal article" date="2023" name="Mol. Phylogenet. Evol.">
        <title>Genome-scale phylogeny and comparative genomics of the fungal order Sordariales.</title>
        <authorList>
            <person name="Hensen N."/>
            <person name="Bonometti L."/>
            <person name="Westerberg I."/>
            <person name="Brannstrom I.O."/>
            <person name="Guillou S."/>
            <person name="Cros-Aarteil S."/>
            <person name="Calhoun S."/>
            <person name="Haridas S."/>
            <person name="Kuo A."/>
            <person name="Mondo S."/>
            <person name="Pangilinan J."/>
            <person name="Riley R."/>
            <person name="LaButti K."/>
            <person name="Andreopoulos B."/>
            <person name="Lipzen A."/>
            <person name="Chen C."/>
            <person name="Yan M."/>
            <person name="Daum C."/>
            <person name="Ng V."/>
            <person name="Clum A."/>
            <person name="Steindorff A."/>
            <person name="Ohm R.A."/>
            <person name="Martin F."/>
            <person name="Silar P."/>
            <person name="Natvig D.O."/>
            <person name="Lalanne C."/>
            <person name="Gautier V."/>
            <person name="Ament-Velasquez S.L."/>
            <person name="Kruys A."/>
            <person name="Hutchinson M.I."/>
            <person name="Powell A.J."/>
            <person name="Barry K."/>
            <person name="Miller A.N."/>
            <person name="Grigoriev I.V."/>
            <person name="Debuchy R."/>
            <person name="Gladieux P."/>
            <person name="Hiltunen Thoren M."/>
            <person name="Johannesson H."/>
        </authorList>
    </citation>
    <scope>NUCLEOTIDE SEQUENCE</scope>
    <source>
        <strain evidence="1">CBS 314.62</strain>
    </source>
</reference>
<organism evidence="1 2">
    <name type="scientific">Podospora appendiculata</name>
    <dbReference type="NCBI Taxonomy" id="314037"/>
    <lineage>
        <taxon>Eukaryota</taxon>
        <taxon>Fungi</taxon>
        <taxon>Dikarya</taxon>
        <taxon>Ascomycota</taxon>
        <taxon>Pezizomycotina</taxon>
        <taxon>Sordariomycetes</taxon>
        <taxon>Sordariomycetidae</taxon>
        <taxon>Sordariales</taxon>
        <taxon>Podosporaceae</taxon>
        <taxon>Podospora</taxon>
    </lineage>
</organism>
<gene>
    <name evidence="1" type="ORF">B0T22DRAFT_457177</name>
</gene>
<reference evidence="1" key="2">
    <citation type="submission" date="2023-06" db="EMBL/GenBank/DDBJ databases">
        <authorList>
            <consortium name="Lawrence Berkeley National Laboratory"/>
            <person name="Haridas S."/>
            <person name="Hensen N."/>
            <person name="Bonometti L."/>
            <person name="Westerberg I."/>
            <person name="Brannstrom I.O."/>
            <person name="Guillou S."/>
            <person name="Cros-Aarteil S."/>
            <person name="Calhoun S."/>
            <person name="Kuo A."/>
            <person name="Mondo S."/>
            <person name="Pangilinan J."/>
            <person name="Riley R."/>
            <person name="Labutti K."/>
            <person name="Andreopoulos B."/>
            <person name="Lipzen A."/>
            <person name="Chen C."/>
            <person name="Yanf M."/>
            <person name="Daum C."/>
            <person name="Ng V."/>
            <person name="Clum A."/>
            <person name="Steindorff A."/>
            <person name="Ohm R."/>
            <person name="Martin F."/>
            <person name="Silar P."/>
            <person name="Natvig D."/>
            <person name="Lalanne C."/>
            <person name="Gautier V."/>
            <person name="Ament-Velasquez S.L."/>
            <person name="Kruys A."/>
            <person name="Hutchinson M.I."/>
            <person name="Powell A.J."/>
            <person name="Barry K."/>
            <person name="Miller A.N."/>
            <person name="Grigoriev I.V."/>
            <person name="Debuchy R."/>
            <person name="Gladieux P."/>
            <person name="Thoren M.H."/>
            <person name="Johannesson H."/>
        </authorList>
    </citation>
    <scope>NUCLEOTIDE SEQUENCE</scope>
    <source>
        <strain evidence="1">CBS 314.62</strain>
    </source>
</reference>
<keyword evidence="2" id="KW-1185">Reference proteome</keyword>
<proteinExistence type="predicted"/>